<protein>
    <submittedName>
        <fullName evidence="1">Uncharacterized protein</fullName>
    </submittedName>
</protein>
<dbReference type="EMBL" id="UINC01061123">
    <property type="protein sequence ID" value="SVB86357.1"/>
    <property type="molecule type" value="Genomic_DNA"/>
</dbReference>
<sequence length="26" mass="3020">MVLNMPEEPLFDVDMIQKDLKLALDT</sequence>
<reference evidence="1" key="1">
    <citation type="submission" date="2018-05" db="EMBL/GenBank/DDBJ databases">
        <authorList>
            <person name="Lanie J.A."/>
            <person name="Ng W.-L."/>
            <person name="Kazmierczak K.M."/>
            <person name="Andrzejewski T.M."/>
            <person name="Davidsen T.M."/>
            <person name="Wayne K.J."/>
            <person name="Tettelin H."/>
            <person name="Glass J.I."/>
            <person name="Rusch D."/>
            <person name="Podicherti R."/>
            <person name="Tsui H.-C.T."/>
            <person name="Winkler M.E."/>
        </authorList>
    </citation>
    <scope>NUCLEOTIDE SEQUENCE</scope>
</reference>
<evidence type="ECO:0000313" key="1">
    <source>
        <dbReference type="EMBL" id="SVB86357.1"/>
    </source>
</evidence>
<dbReference type="AlphaFoldDB" id="A0A382HHH3"/>
<organism evidence="1">
    <name type="scientific">marine metagenome</name>
    <dbReference type="NCBI Taxonomy" id="408172"/>
    <lineage>
        <taxon>unclassified sequences</taxon>
        <taxon>metagenomes</taxon>
        <taxon>ecological metagenomes</taxon>
    </lineage>
</organism>
<proteinExistence type="predicted"/>
<name>A0A382HHH3_9ZZZZ</name>
<accession>A0A382HHH3</accession>
<gene>
    <name evidence="1" type="ORF">METZ01_LOCUS239211</name>
</gene>